<evidence type="ECO:0000313" key="2">
    <source>
        <dbReference type="Proteomes" id="UP000595140"/>
    </source>
</evidence>
<dbReference type="AlphaFoldDB" id="A0A484KNH8"/>
<dbReference type="EMBL" id="OOIL02000560">
    <property type="protein sequence ID" value="VFQ66880.1"/>
    <property type="molecule type" value="Genomic_DNA"/>
</dbReference>
<gene>
    <name evidence="1" type="ORF">CCAM_LOCUS8656</name>
</gene>
<evidence type="ECO:0000313" key="1">
    <source>
        <dbReference type="EMBL" id="VFQ66880.1"/>
    </source>
</evidence>
<proteinExistence type="predicted"/>
<sequence>MSEKICTDGSRPRGIIGVIKLDRGERLKIPDKQLETRRKTIHRIRRGRGHGCARRDRQWRNRLCRFFSVISAAKEERARTLCTGLRGHYALGQNAVSSTVAETLVANALIQQKFSSNALQWTLQQKYCNRHSLATFCNVSTHHLEVDMTVRMLTLEDSDGGKMGGAWTRINIFIKSMKEALKLCGESEVGDKTKTYVRREEKGSVSITFENDFKELQAQGGKEDQLVQSISSELFEQDIALAEREVIIPEDGSYTVPEEEMMIQRLFQAAFDAYFDTVFSAVVCQIKEALAKKLVLEKLKMGLVHNMSGKTMRATRETVKSVEKVRMAQIEGSKFPIFISFCRADEQLVAEFLSGDEGEDPPISSV</sequence>
<dbReference type="Proteomes" id="UP000595140">
    <property type="component" value="Unassembled WGS sequence"/>
</dbReference>
<protein>
    <submittedName>
        <fullName evidence="1">Uncharacterized protein</fullName>
    </submittedName>
</protein>
<name>A0A484KNH8_9ASTE</name>
<keyword evidence="2" id="KW-1185">Reference proteome</keyword>
<accession>A0A484KNH8</accession>
<organism evidence="1 2">
    <name type="scientific">Cuscuta campestris</name>
    <dbReference type="NCBI Taxonomy" id="132261"/>
    <lineage>
        <taxon>Eukaryota</taxon>
        <taxon>Viridiplantae</taxon>
        <taxon>Streptophyta</taxon>
        <taxon>Embryophyta</taxon>
        <taxon>Tracheophyta</taxon>
        <taxon>Spermatophyta</taxon>
        <taxon>Magnoliopsida</taxon>
        <taxon>eudicotyledons</taxon>
        <taxon>Gunneridae</taxon>
        <taxon>Pentapetalae</taxon>
        <taxon>asterids</taxon>
        <taxon>lamiids</taxon>
        <taxon>Solanales</taxon>
        <taxon>Convolvulaceae</taxon>
        <taxon>Cuscuteae</taxon>
        <taxon>Cuscuta</taxon>
        <taxon>Cuscuta subgen. Grammica</taxon>
        <taxon>Cuscuta sect. Cleistogrammica</taxon>
    </lineage>
</organism>
<reference evidence="1 2" key="1">
    <citation type="submission" date="2018-04" db="EMBL/GenBank/DDBJ databases">
        <authorList>
            <person name="Vogel A."/>
        </authorList>
    </citation>
    <scope>NUCLEOTIDE SEQUENCE [LARGE SCALE GENOMIC DNA]</scope>
</reference>